<dbReference type="GO" id="GO:0060320">
    <property type="term" value="P:rejection of self pollen"/>
    <property type="evidence" value="ECO:0007669"/>
    <property type="project" value="UniProtKB-KW"/>
</dbReference>
<dbReference type="InterPro" id="IPR010264">
    <property type="entry name" value="Self-incomp_S1"/>
</dbReference>
<evidence type="ECO:0000256" key="3">
    <source>
        <dbReference type="ARBA" id="ARBA00022471"/>
    </source>
</evidence>
<gene>
    <name evidence="7" type="ORF">LITE_LOCUS25700</name>
</gene>
<dbReference type="AlphaFoldDB" id="A0AAV0LU87"/>
<evidence type="ECO:0000256" key="2">
    <source>
        <dbReference type="ARBA" id="ARBA00005581"/>
    </source>
</evidence>
<comment type="similarity">
    <text evidence="2 6">Belongs to the plant self-incompatibility (S1) protein family.</text>
</comment>
<sequence>MSRQNYIIFVVILLLTQTTSFIEARNSWVPWYPKTSVVVRNEVEGGRKLTLHCKSRDDDIGVFVLLTHEGIKWNFRPNIFGTTLFYCSADWGEGVHWFDIYVFKRDILRCTYCQWAIRKSGPCFFDSGTRAFDFCLPWH</sequence>
<proteinExistence type="inferred from homology"/>
<name>A0AAV0LU87_9ROSI</name>
<reference evidence="7" key="1">
    <citation type="submission" date="2022-08" db="EMBL/GenBank/DDBJ databases">
        <authorList>
            <person name="Gutierrez-Valencia J."/>
        </authorList>
    </citation>
    <scope>NUCLEOTIDE SEQUENCE</scope>
</reference>
<evidence type="ECO:0000256" key="1">
    <source>
        <dbReference type="ARBA" id="ARBA00004613"/>
    </source>
</evidence>
<evidence type="ECO:0000256" key="4">
    <source>
        <dbReference type="ARBA" id="ARBA00022525"/>
    </source>
</evidence>
<keyword evidence="3 6" id="KW-0713">Self-incompatibility</keyword>
<organism evidence="7 8">
    <name type="scientific">Linum tenue</name>
    <dbReference type="NCBI Taxonomy" id="586396"/>
    <lineage>
        <taxon>Eukaryota</taxon>
        <taxon>Viridiplantae</taxon>
        <taxon>Streptophyta</taxon>
        <taxon>Embryophyta</taxon>
        <taxon>Tracheophyta</taxon>
        <taxon>Spermatophyta</taxon>
        <taxon>Magnoliopsida</taxon>
        <taxon>eudicotyledons</taxon>
        <taxon>Gunneridae</taxon>
        <taxon>Pentapetalae</taxon>
        <taxon>rosids</taxon>
        <taxon>fabids</taxon>
        <taxon>Malpighiales</taxon>
        <taxon>Linaceae</taxon>
        <taxon>Linum</taxon>
    </lineage>
</organism>
<keyword evidence="5 6" id="KW-0732">Signal</keyword>
<keyword evidence="4 6" id="KW-0964">Secreted</keyword>
<feature type="signal peptide" evidence="6">
    <location>
        <begin position="1"/>
        <end position="24"/>
    </location>
</feature>
<comment type="caution">
    <text evidence="7">The sequence shown here is derived from an EMBL/GenBank/DDBJ whole genome shotgun (WGS) entry which is preliminary data.</text>
</comment>
<comment type="subcellular location">
    <subcellularLocation>
        <location evidence="1 6">Secreted</location>
    </subcellularLocation>
</comment>
<evidence type="ECO:0000313" key="7">
    <source>
        <dbReference type="EMBL" id="CAI0438114.1"/>
    </source>
</evidence>
<dbReference type="Pfam" id="PF05938">
    <property type="entry name" value="Self-incomp_S1"/>
    <property type="match status" value="1"/>
</dbReference>
<dbReference type="PANTHER" id="PTHR31232">
    <property type="match status" value="1"/>
</dbReference>
<feature type="chain" id="PRO_5043106235" description="S-protein homolog" evidence="6">
    <location>
        <begin position="25"/>
        <end position="139"/>
    </location>
</feature>
<evidence type="ECO:0000256" key="5">
    <source>
        <dbReference type="ARBA" id="ARBA00022729"/>
    </source>
</evidence>
<protein>
    <recommendedName>
        <fullName evidence="6">S-protein homolog</fullName>
    </recommendedName>
</protein>
<keyword evidence="8" id="KW-1185">Reference proteome</keyword>
<accession>A0AAV0LU87</accession>
<dbReference type="Proteomes" id="UP001154282">
    <property type="component" value="Unassembled WGS sequence"/>
</dbReference>
<dbReference type="PANTHER" id="PTHR31232:SF43">
    <property type="entry name" value="S-PROTEIN HOMOLOG 29-RELATED"/>
    <property type="match status" value="1"/>
</dbReference>
<dbReference type="EMBL" id="CAMGYJ010000006">
    <property type="protein sequence ID" value="CAI0438114.1"/>
    <property type="molecule type" value="Genomic_DNA"/>
</dbReference>
<evidence type="ECO:0000313" key="8">
    <source>
        <dbReference type="Proteomes" id="UP001154282"/>
    </source>
</evidence>
<evidence type="ECO:0000256" key="6">
    <source>
        <dbReference type="RuleBase" id="RU367044"/>
    </source>
</evidence>
<dbReference type="GO" id="GO:0005576">
    <property type="term" value="C:extracellular region"/>
    <property type="evidence" value="ECO:0007669"/>
    <property type="project" value="UniProtKB-SubCell"/>
</dbReference>